<evidence type="ECO:0000313" key="1">
    <source>
        <dbReference type="Proteomes" id="UP000887564"/>
    </source>
</evidence>
<reference evidence="2" key="1">
    <citation type="submission" date="2022-11" db="UniProtKB">
        <authorList>
            <consortium name="WormBaseParasite"/>
        </authorList>
    </citation>
    <scope>IDENTIFICATION</scope>
</reference>
<organism evidence="1 2">
    <name type="scientific">Parascaris equorum</name>
    <name type="common">Equine roundworm</name>
    <dbReference type="NCBI Taxonomy" id="6256"/>
    <lineage>
        <taxon>Eukaryota</taxon>
        <taxon>Metazoa</taxon>
        <taxon>Ecdysozoa</taxon>
        <taxon>Nematoda</taxon>
        <taxon>Chromadorea</taxon>
        <taxon>Rhabditida</taxon>
        <taxon>Spirurina</taxon>
        <taxon>Ascaridomorpha</taxon>
        <taxon>Ascaridoidea</taxon>
        <taxon>Ascarididae</taxon>
        <taxon>Parascaris</taxon>
    </lineage>
</organism>
<dbReference type="Proteomes" id="UP000887564">
    <property type="component" value="Unplaced"/>
</dbReference>
<accession>A0A914RIL6</accession>
<evidence type="ECO:0000313" key="2">
    <source>
        <dbReference type="WBParaSite" id="PEQ_0000160701-mRNA-1"/>
    </source>
</evidence>
<name>A0A914RIL6_PAREQ</name>
<sequence>MPAPVSRRRCTWAVLHAGRVLHMLGMKECCMYVISICVNRLVAISEAYIP</sequence>
<protein>
    <submittedName>
        <fullName evidence="2">Uncharacterized protein</fullName>
    </submittedName>
</protein>
<keyword evidence="1" id="KW-1185">Reference proteome</keyword>
<proteinExistence type="predicted"/>
<dbReference type="AlphaFoldDB" id="A0A914RIL6"/>
<dbReference type="WBParaSite" id="PEQ_0000160701-mRNA-1">
    <property type="protein sequence ID" value="PEQ_0000160701-mRNA-1"/>
    <property type="gene ID" value="PEQ_0000160701"/>
</dbReference>